<dbReference type="Proteomes" id="UP000092683">
    <property type="component" value="Unassembled WGS sequence"/>
</dbReference>
<feature type="transmembrane region" description="Helical" evidence="1">
    <location>
        <begin position="21"/>
        <end position="43"/>
    </location>
</feature>
<organism evidence="2 3">
    <name type="scientific">Mycobacterium malmoense</name>
    <dbReference type="NCBI Taxonomy" id="1780"/>
    <lineage>
        <taxon>Bacteria</taxon>
        <taxon>Bacillati</taxon>
        <taxon>Actinomycetota</taxon>
        <taxon>Actinomycetes</taxon>
        <taxon>Mycobacteriales</taxon>
        <taxon>Mycobacteriaceae</taxon>
        <taxon>Mycobacterium</taxon>
    </lineage>
</organism>
<sequence length="118" mass="12457">MTKPDFRPAVPRSARDPRLAALHAATLVVAVVSGICALVALAAGSPLQFGVALALFGAGWIASDFIERAVGCGQQRPARQRAAVARPVPAYRSTRVVYAGRHEHFSRPAPSVVREMAA</sequence>
<name>A0A1B9D8N5_MYCMA</name>
<proteinExistence type="predicted"/>
<gene>
    <name evidence="2" type="ORF">A5677_19400</name>
</gene>
<keyword evidence="1" id="KW-1133">Transmembrane helix</keyword>
<comment type="caution">
    <text evidence="2">The sequence shown here is derived from an EMBL/GenBank/DDBJ whole genome shotgun (WGS) entry which is preliminary data.</text>
</comment>
<keyword evidence="1" id="KW-0812">Transmembrane</keyword>
<accession>A0A1B9D8N5</accession>
<dbReference type="OrthoDB" id="4734073at2"/>
<reference evidence="2 3" key="1">
    <citation type="submission" date="2016-06" db="EMBL/GenBank/DDBJ databases">
        <authorList>
            <person name="Kjaerup R.B."/>
            <person name="Dalgaard T.S."/>
            <person name="Juul-Madsen H.R."/>
        </authorList>
    </citation>
    <scope>NUCLEOTIDE SEQUENCE [LARGE SCALE GENOMIC DNA]</scope>
    <source>
        <strain evidence="2 3">E3012</strain>
    </source>
</reference>
<evidence type="ECO:0000256" key="1">
    <source>
        <dbReference type="SAM" id="Phobius"/>
    </source>
</evidence>
<feature type="transmembrane region" description="Helical" evidence="1">
    <location>
        <begin position="49"/>
        <end position="66"/>
    </location>
</feature>
<dbReference type="EMBL" id="MBEE01000117">
    <property type="protein sequence ID" value="OCB54667.1"/>
    <property type="molecule type" value="Genomic_DNA"/>
</dbReference>
<dbReference type="RefSeq" id="WP_065481153.1">
    <property type="nucleotide sequence ID" value="NZ_MBED01000096.1"/>
</dbReference>
<protein>
    <submittedName>
        <fullName evidence="2">Uncharacterized protein</fullName>
    </submittedName>
</protein>
<evidence type="ECO:0000313" key="2">
    <source>
        <dbReference type="EMBL" id="OCB54667.1"/>
    </source>
</evidence>
<keyword evidence="1" id="KW-0472">Membrane</keyword>
<evidence type="ECO:0000313" key="3">
    <source>
        <dbReference type="Proteomes" id="UP000092683"/>
    </source>
</evidence>
<dbReference type="AlphaFoldDB" id="A0A1B9D8N5"/>